<dbReference type="InterPro" id="IPR039421">
    <property type="entry name" value="Type_1_exporter"/>
</dbReference>
<keyword evidence="13" id="KW-1185">Reference proteome</keyword>
<comment type="caution">
    <text evidence="12">The sequence shown here is derived from an EMBL/GenBank/DDBJ whole genome shotgun (WGS) entry which is preliminary data.</text>
</comment>
<dbReference type="GO" id="GO:0005886">
    <property type="term" value="C:plasma membrane"/>
    <property type="evidence" value="ECO:0007669"/>
    <property type="project" value="UniProtKB-SubCell"/>
</dbReference>
<dbReference type="FunFam" id="3.40.50.300:FF:000221">
    <property type="entry name" value="Multidrug ABC transporter ATP-binding protein"/>
    <property type="match status" value="1"/>
</dbReference>
<dbReference type="InterPro" id="IPR003593">
    <property type="entry name" value="AAA+_ATPase"/>
</dbReference>
<feature type="transmembrane region" description="Helical" evidence="9">
    <location>
        <begin position="30"/>
        <end position="51"/>
    </location>
</feature>
<dbReference type="InterPro" id="IPR027417">
    <property type="entry name" value="P-loop_NTPase"/>
</dbReference>
<evidence type="ECO:0000256" key="7">
    <source>
        <dbReference type="ARBA" id="ARBA00022989"/>
    </source>
</evidence>
<comment type="subcellular location">
    <subcellularLocation>
        <location evidence="1">Cell membrane</location>
        <topology evidence="1">Multi-pass membrane protein</topology>
    </subcellularLocation>
</comment>
<evidence type="ECO:0000256" key="8">
    <source>
        <dbReference type="ARBA" id="ARBA00023136"/>
    </source>
</evidence>
<feature type="domain" description="ABC transporter" evidence="10">
    <location>
        <begin position="350"/>
        <end position="583"/>
    </location>
</feature>
<reference evidence="12 13" key="1">
    <citation type="submission" date="2014-12" db="EMBL/GenBank/DDBJ databases">
        <title>Draft genome sequences of 29 type strains of Enterococci.</title>
        <authorList>
            <person name="Zhong Z."/>
            <person name="Sun Z."/>
            <person name="Liu W."/>
            <person name="Zhang W."/>
            <person name="Zhang H."/>
        </authorList>
    </citation>
    <scope>NUCLEOTIDE SEQUENCE [LARGE SCALE GENOMIC DNA]</scope>
    <source>
        <strain evidence="12 13">DSM 17029</strain>
    </source>
</reference>
<feature type="domain" description="ABC transmembrane type-1" evidence="11">
    <location>
        <begin position="31"/>
        <end position="315"/>
    </location>
</feature>
<dbReference type="STRING" id="214095.RU97_GL000258"/>
<feature type="transmembrane region" description="Helical" evidence="9">
    <location>
        <begin position="286"/>
        <end position="306"/>
    </location>
</feature>
<dbReference type="InterPro" id="IPR036640">
    <property type="entry name" value="ABC1_TM_sf"/>
</dbReference>
<proteinExistence type="predicted"/>
<evidence type="ECO:0000259" key="10">
    <source>
        <dbReference type="PROSITE" id="PS50893"/>
    </source>
</evidence>
<dbReference type="Proteomes" id="UP000181884">
    <property type="component" value="Unassembled WGS sequence"/>
</dbReference>
<evidence type="ECO:0000313" key="12">
    <source>
        <dbReference type="EMBL" id="OJG20025.1"/>
    </source>
</evidence>
<keyword evidence="6 12" id="KW-0067">ATP-binding</keyword>
<evidence type="ECO:0000256" key="1">
    <source>
        <dbReference type="ARBA" id="ARBA00004651"/>
    </source>
</evidence>
<dbReference type="GO" id="GO:0015421">
    <property type="term" value="F:ABC-type oligopeptide transporter activity"/>
    <property type="evidence" value="ECO:0007669"/>
    <property type="project" value="TreeGrafter"/>
</dbReference>
<protein>
    <submittedName>
        <fullName evidence="12">Multidrug ABC transporter ATP-binding protein</fullName>
    </submittedName>
</protein>
<dbReference type="EMBL" id="JXKH01000001">
    <property type="protein sequence ID" value="OJG20025.1"/>
    <property type="molecule type" value="Genomic_DNA"/>
</dbReference>
<dbReference type="Gene3D" id="3.40.50.300">
    <property type="entry name" value="P-loop containing nucleotide triphosphate hydrolases"/>
    <property type="match status" value="1"/>
</dbReference>
<evidence type="ECO:0000256" key="2">
    <source>
        <dbReference type="ARBA" id="ARBA00022448"/>
    </source>
</evidence>
<dbReference type="InterPro" id="IPR011527">
    <property type="entry name" value="ABC1_TM_dom"/>
</dbReference>
<dbReference type="CDD" id="cd18541">
    <property type="entry name" value="ABC_6TM_TmrB_like"/>
    <property type="match status" value="1"/>
</dbReference>
<keyword evidence="3" id="KW-1003">Cell membrane</keyword>
<dbReference type="Gene3D" id="1.20.1560.10">
    <property type="entry name" value="ABC transporter type 1, transmembrane domain"/>
    <property type="match status" value="1"/>
</dbReference>
<evidence type="ECO:0000313" key="13">
    <source>
        <dbReference type="Proteomes" id="UP000181884"/>
    </source>
</evidence>
<sequence>MIFLKVYLKEVPMKIFQKLGWFFKEEKRSYLIGVAALVAVAIVQLVPPKVIGIVIDEIASREIVISTILGWVALLAVAAIAQYLFRYIWRQNIWGSAAKLEKRLRQDLFRHFTLMDQNFYQKHRTGDLMAHATNDLNAIQNVAGAGILTFADSIITGGMTIIAMVLFVDWRLTLIALLPLPLLAVTARVLGTKLHDAFREAQEAFSDINDKTQESITGIKVIKTFGQEEEDIADFQRKIDNAIVKNRKVNFLDALFDPFITLIIGVSYVLTILIGGRYIMTDTITIGQLVSFISYIGMLVWPMFAIGRLFNVMERGSASYDRVSELLQERSHIVEKPDGIKQPAKGAIDYEIRDFHYPDTEATALTNIKFVLEKGATLGIVGKTGAGKTSMVKLFLREYDEYLGKITIGGVDIKDYTLDALLGNIGYVPQDHFLFSMTVRDNIRFVDPHLSQKAVERAADLAFIHNEITAFPKGYDTMVGERGVSLSGGQKQRISIARALIMDPELLILDDALSAVDAKTEEAILRHLKALRQEKTTIIAAHRLSSVMHAQEILVLDEGRIVERGTHQELLALGGWYKRMWDRQQLEAKIEGSELDGTSI</sequence>
<dbReference type="PANTHER" id="PTHR43394:SF1">
    <property type="entry name" value="ATP-BINDING CASSETTE SUB-FAMILY B MEMBER 10, MITOCHONDRIAL"/>
    <property type="match status" value="1"/>
</dbReference>
<evidence type="ECO:0000256" key="9">
    <source>
        <dbReference type="SAM" id="Phobius"/>
    </source>
</evidence>
<dbReference type="PROSITE" id="PS00211">
    <property type="entry name" value="ABC_TRANSPORTER_1"/>
    <property type="match status" value="1"/>
</dbReference>
<dbReference type="FunFam" id="1.20.1560.10:FF:000011">
    <property type="entry name" value="Multidrug ABC transporter ATP-binding protein"/>
    <property type="match status" value="1"/>
</dbReference>
<evidence type="ECO:0000256" key="6">
    <source>
        <dbReference type="ARBA" id="ARBA00022840"/>
    </source>
</evidence>
<dbReference type="GO" id="GO:0005524">
    <property type="term" value="F:ATP binding"/>
    <property type="evidence" value="ECO:0007669"/>
    <property type="project" value="UniProtKB-KW"/>
</dbReference>
<evidence type="ECO:0000256" key="3">
    <source>
        <dbReference type="ARBA" id="ARBA00022475"/>
    </source>
</evidence>
<feature type="transmembrane region" description="Helical" evidence="9">
    <location>
        <begin position="255"/>
        <end position="280"/>
    </location>
</feature>
<dbReference type="GO" id="GO:0016887">
    <property type="term" value="F:ATP hydrolysis activity"/>
    <property type="evidence" value="ECO:0007669"/>
    <property type="project" value="InterPro"/>
</dbReference>
<feature type="transmembrane region" description="Helical" evidence="9">
    <location>
        <begin position="142"/>
        <end position="166"/>
    </location>
</feature>
<gene>
    <name evidence="12" type="ORF">RU97_GL000258</name>
</gene>
<evidence type="ECO:0000256" key="4">
    <source>
        <dbReference type="ARBA" id="ARBA00022692"/>
    </source>
</evidence>
<keyword evidence="7 9" id="KW-1133">Transmembrane helix</keyword>
<dbReference type="PROSITE" id="PS50893">
    <property type="entry name" value="ABC_TRANSPORTER_2"/>
    <property type="match status" value="1"/>
</dbReference>
<dbReference type="PROSITE" id="PS50929">
    <property type="entry name" value="ABC_TM1F"/>
    <property type="match status" value="1"/>
</dbReference>
<dbReference type="Pfam" id="PF00664">
    <property type="entry name" value="ABC_membrane"/>
    <property type="match status" value="1"/>
</dbReference>
<dbReference type="PANTHER" id="PTHR43394">
    <property type="entry name" value="ATP-DEPENDENT PERMEASE MDL1, MITOCHONDRIAL"/>
    <property type="match status" value="1"/>
</dbReference>
<dbReference type="AlphaFoldDB" id="A0A1L8RJY4"/>
<accession>A0A1L8RJY4</accession>
<keyword evidence="8 9" id="KW-0472">Membrane</keyword>
<dbReference type="InterPro" id="IPR003439">
    <property type="entry name" value="ABC_transporter-like_ATP-bd"/>
</dbReference>
<feature type="transmembrane region" description="Helical" evidence="9">
    <location>
        <begin position="63"/>
        <end position="85"/>
    </location>
</feature>
<organism evidence="12 13">
    <name type="scientific">Enterococcus canis</name>
    <dbReference type="NCBI Taxonomy" id="214095"/>
    <lineage>
        <taxon>Bacteria</taxon>
        <taxon>Bacillati</taxon>
        <taxon>Bacillota</taxon>
        <taxon>Bacilli</taxon>
        <taxon>Lactobacillales</taxon>
        <taxon>Enterococcaceae</taxon>
        <taxon>Enterococcus</taxon>
    </lineage>
</organism>
<name>A0A1L8RJY4_9ENTE</name>
<dbReference type="InterPro" id="IPR017871">
    <property type="entry name" value="ABC_transporter-like_CS"/>
</dbReference>
<dbReference type="SUPFAM" id="SSF90123">
    <property type="entry name" value="ABC transporter transmembrane region"/>
    <property type="match status" value="1"/>
</dbReference>
<evidence type="ECO:0000259" key="11">
    <source>
        <dbReference type="PROSITE" id="PS50929"/>
    </source>
</evidence>
<keyword evidence="2" id="KW-0813">Transport</keyword>
<keyword evidence="5" id="KW-0547">Nucleotide-binding</keyword>
<dbReference type="SMART" id="SM00382">
    <property type="entry name" value="AAA"/>
    <property type="match status" value="1"/>
</dbReference>
<dbReference type="SUPFAM" id="SSF52540">
    <property type="entry name" value="P-loop containing nucleoside triphosphate hydrolases"/>
    <property type="match status" value="1"/>
</dbReference>
<dbReference type="Pfam" id="PF00005">
    <property type="entry name" value="ABC_tran"/>
    <property type="match status" value="1"/>
</dbReference>
<evidence type="ECO:0000256" key="5">
    <source>
        <dbReference type="ARBA" id="ARBA00022741"/>
    </source>
</evidence>
<keyword evidence="4 9" id="KW-0812">Transmembrane</keyword>